<keyword evidence="4 19" id="KW-0813">Transport</keyword>
<feature type="domain" description="Cytochrome c" evidence="23">
    <location>
        <begin position="202"/>
        <end position="288"/>
    </location>
</feature>
<comment type="similarity">
    <text evidence="3 19">Belongs to the CcoP / FixP family.</text>
</comment>
<dbReference type="SUPFAM" id="SSF46626">
    <property type="entry name" value="Cytochrome c"/>
    <property type="match status" value="2"/>
</dbReference>
<feature type="domain" description="Cytochrome c" evidence="23">
    <location>
        <begin position="110"/>
        <end position="198"/>
    </location>
</feature>
<keyword evidence="9 22" id="KW-0812">Transmembrane</keyword>
<evidence type="ECO:0000256" key="6">
    <source>
        <dbReference type="ARBA" id="ARBA00022519"/>
    </source>
</evidence>
<dbReference type="EMBL" id="BJZO01000079">
    <property type="protein sequence ID" value="GEO82450.1"/>
    <property type="molecule type" value="Genomic_DNA"/>
</dbReference>
<dbReference type="GO" id="GO:0005886">
    <property type="term" value="C:plasma membrane"/>
    <property type="evidence" value="ECO:0007669"/>
    <property type="project" value="UniProtKB-SubCell"/>
</dbReference>
<comment type="subcellular location">
    <subcellularLocation>
        <location evidence="1 19">Cell inner membrane</location>
    </subcellularLocation>
</comment>
<dbReference type="GO" id="GO:0006119">
    <property type="term" value="P:oxidative phosphorylation"/>
    <property type="evidence" value="ECO:0007669"/>
    <property type="project" value="UniProtKB-UniPathway"/>
</dbReference>
<dbReference type="Gene3D" id="1.10.760.10">
    <property type="entry name" value="Cytochrome c-like domain"/>
    <property type="match status" value="2"/>
</dbReference>
<evidence type="ECO:0000256" key="22">
    <source>
        <dbReference type="SAM" id="Phobius"/>
    </source>
</evidence>
<evidence type="ECO:0000256" key="14">
    <source>
        <dbReference type="ARBA" id="ARBA00022989"/>
    </source>
</evidence>
<dbReference type="GO" id="GO:1902600">
    <property type="term" value="P:proton transmembrane transport"/>
    <property type="evidence" value="ECO:0007669"/>
    <property type="project" value="UniProtKB-KW"/>
</dbReference>
<evidence type="ECO:0000256" key="7">
    <source>
        <dbReference type="ARBA" id="ARBA00022617"/>
    </source>
</evidence>
<evidence type="ECO:0000256" key="8">
    <source>
        <dbReference type="ARBA" id="ARBA00022660"/>
    </source>
</evidence>
<feature type="binding site" description="axial binding residue" evidence="20">
    <location>
        <position position="219"/>
    </location>
    <ligand>
        <name>heme c</name>
        <dbReference type="ChEBI" id="CHEBI:61717"/>
        <label>2</label>
    </ligand>
    <ligandPart>
        <name>Fe</name>
        <dbReference type="ChEBI" id="CHEBI:18248"/>
    </ligandPart>
</feature>
<keyword evidence="12 19" id="KW-0375">Hydrogen ion transport</keyword>
<dbReference type="InterPro" id="IPR050597">
    <property type="entry name" value="Cytochrome_c_Oxidase_Subunit"/>
</dbReference>
<dbReference type="InterPro" id="IPR038414">
    <property type="entry name" value="CcoP_N_sf"/>
</dbReference>
<comment type="function">
    <text evidence="19">C-type cytochrome. Part of the cbb3-type cytochrome c oxidase complex.</text>
</comment>
<keyword evidence="6 19" id="KW-0997">Cell inner membrane</keyword>
<evidence type="ECO:0000256" key="9">
    <source>
        <dbReference type="ARBA" id="ARBA00022692"/>
    </source>
</evidence>
<dbReference type="InterPro" id="IPR004678">
    <property type="entry name" value="Cyt_c_oxidase_cbb3_su3"/>
</dbReference>
<dbReference type="GO" id="GO:0020037">
    <property type="term" value="F:heme binding"/>
    <property type="evidence" value="ECO:0007669"/>
    <property type="project" value="InterPro"/>
</dbReference>
<feature type="transmembrane region" description="Helical" evidence="22">
    <location>
        <begin position="33"/>
        <end position="55"/>
    </location>
</feature>
<evidence type="ECO:0000256" key="2">
    <source>
        <dbReference type="ARBA" id="ARBA00004673"/>
    </source>
</evidence>
<dbReference type="Gene3D" id="6.10.280.130">
    <property type="match status" value="1"/>
</dbReference>
<feature type="binding site" description="covalent" evidence="21">
    <location>
        <position position="218"/>
    </location>
    <ligand>
        <name>heme c</name>
        <dbReference type="ChEBI" id="CHEBI:61717"/>
        <label>2</label>
    </ligand>
</feature>
<evidence type="ECO:0000256" key="1">
    <source>
        <dbReference type="ARBA" id="ARBA00004533"/>
    </source>
</evidence>
<reference evidence="24 25" key="1">
    <citation type="submission" date="2019-07" db="EMBL/GenBank/DDBJ databases">
        <title>Whole genome shotgun sequence of Rhodospirillum oryzae NBRC 107573.</title>
        <authorList>
            <person name="Hosoyama A."/>
            <person name="Uohara A."/>
            <person name="Ohji S."/>
            <person name="Ichikawa N."/>
        </authorList>
    </citation>
    <scope>NUCLEOTIDE SEQUENCE [LARGE SCALE GENOMIC DNA]</scope>
    <source>
        <strain evidence="24 25">NBRC 107573</strain>
    </source>
</reference>
<keyword evidence="25" id="KW-1185">Reference proteome</keyword>
<keyword evidence="15 19" id="KW-0560">Oxidoreductase</keyword>
<dbReference type="Pfam" id="PF14715">
    <property type="entry name" value="FixP_N"/>
    <property type="match status" value="1"/>
</dbReference>
<sequence>MAGTPEYDPITGRSTTGHEWDGIKELNTPLPVWWVWVFYVCIAWSVLYVVFFPALPLGDRPTEGLLGWHSRTALDTEVARADALFHNDKTARLATLGMDEIMADPDLRAYATRAGAVIFKDNCAPCHQAGGAGTYGFPTLADDEWLWGGTPDDILTTVMHGIRDTENYADTRFNVMPAFDYLSPEDQNTLADYVLATRAGTPPDGPGKTLFEDNCAVCHASTSEGPIPDGNQVMGAPALNNAIWLYKGTKEAIVSQIRAPQNGVMPGWAGRLRDSDIKAVAVYVHGLGGGR</sequence>
<keyword evidence="11" id="KW-0677">Repeat</keyword>
<dbReference type="GO" id="GO:0005506">
    <property type="term" value="F:iron ion binding"/>
    <property type="evidence" value="ECO:0007669"/>
    <property type="project" value="InterPro"/>
</dbReference>
<keyword evidence="7 19" id="KW-0349">Heme</keyword>
<evidence type="ECO:0000256" key="11">
    <source>
        <dbReference type="ARBA" id="ARBA00022737"/>
    </source>
</evidence>
<dbReference type="InterPro" id="IPR032858">
    <property type="entry name" value="CcoP_N"/>
</dbReference>
<feature type="binding site" description="axial binding residue" evidence="20">
    <location>
        <position position="176"/>
    </location>
    <ligand>
        <name>heme c</name>
        <dbReference type="ChEBI" id="CHEBI:61717"/>
        <label>2</label>
    </ligand>
    <ligandPart>
        <name>Fe</name>
        <dbReference type="ChEBI" id="CHEBI:18248"/>
    </ligandPart>
</feature>
<evidence type="ECO:0000259" key="23">
    <source>
        <dbReference type="PROSITE" id="PS51007"/>
    </source>
</evidence>
<keyword evidence="18 19" id="KW-0472">Membrane</keyword>
<keyword evidence="14 22" id="KW-1133">Transmembrane helix</keyword>
<keyword evidence="13 19" id="KW-0249">Electron transport</keyword>
<dbReference type="RefSeq" id="WP_147164478.1">
    <property type="nucleotide sequence ID" value="NZ_BJZO01000079.1"/>
</dbReference>
<keyword evidence="5 19" id="KW-1003">Cell membrane</keyword>
<dbReference type="PANTHER" id="PTHR33751:SF1">
    <property type="entry name" value="CBB3-TYPE CYTOCHROME C OXIDASE SUBUNIT FIXP"/>
    <property type="match status" value="1"/>
</dbReference>
<evidence type="ECO:0000256" key="4">
    <source>
        <dbReference type="ARBA" id="ARBA00022448"/>
    </source>
</evidence>
<evidence type="ECO:0000313" key="25">
    <source>
        <dbReference type="Proteomes" id="UP000321567"/>
    </source>
</evidence>
<feature type="binding site" description="covalent" evidence="21">
    <location>
        <position position="215"/>
    </location>
    <ligand>
        <name>heme c</name>
        <dbReference type="ChEBI" id="CHEBI:61717"/>
        <label>2</label>
    </ligand>
</feature>
<dbReference type="PIRSF" id="PIRSF000006">
    <property type="entry name" value="Cbb3-Cox_fixP"/>
    <property type="match status" value="1"/>
</dbReference>
<dbReference type="UniPathway" id="UPA00705"/>
<evidence type="ECO:0000256" key="18">
    <source>
        <dbReference type="ARBA" id="ARBA00023136"/>
    </source>
</evidence>
<feature type="binding site" description="covalent" evidence="21">
    <location>
        <position position="123"/>
    </location>
    <ligand>
        <name>heme c</name>
        <dbReference type="ChEBI" id="CHEBI:61717"/>
        <label>1</label>
    </ligand>
</feature>
<dbReference type="AlphaFoldDB" id="A0A512HAN4"/>
<dbReference type="PROSITE" id="PS51007">
    <property type="entry name" value="CYTC"/>
    <property type="match status" value="2"/>
</dbReference>
<evidence type="ECO:0000256" key="12">
    <source>
        <dbReference type="ARBA" id="ARBA00022781"/>
    </source>
</evidence>
<accession>A0A512HAN4</accession>
<dbReference type="InterPro" id="IPR036909">
    <property type="entry name" value="Cyt_c-like_dom_sf"/>
</dbReference>
<gene>
    <name evidence="24" type="ORF">ROR02_25810</name>
</gene>
<evidence type="ECO:0000256" key="5">
    <source>
        <dbReference type="ARBA" id="ARBA00022475"/>
    </source>
</evidence>
<dbReference type="InterPro" id="IPR008168">
    <property type="entry name" value="Cyt_C_IC"/>
</dbReference>
<feature type="binding site" description="axial binding residue" evidence="20">
    <location>
        <position position="265"/>
    </location>
    <ligand>
        <name>heme c</name>
        <dbReference type="ChEBI" id="CHEBI:61717"/>
        <label>1</label>
    </ligand>
    <ligandPart>
        <name>Fe</name>
        <dbReference type="ChEBI" id="CHEBI:18248"/>
    </ligandPart>
</feature>
<keyword evidence="10 19" id="KW-0479">Metal-binding</keyword>
<dbReference type="OrthoDB" id="9811281at2"/>
<evidence type="ECO:0000256" key="15">
    <source>
        <dbReference type="ARBA" id="ARBA00023002"/>
    </source>
</evidence>
<dbReference type="Pfam" id="PF00034">
    <property type="entry name" value="Cytochrom_C"/>
    <property type="match status" value="2"/>
</dbReference>
<comment type="caution">
    <text evidence="24">The sequence shown here is derived from an EMBL/GenBank/DDBJ whole genome shotgun (WGS) entry which is preliminary data.</text>
</comment>
<dbReference type="GO" id="GO:0016491">
    <property type="term" value="F:oxidoreductase activity"/>
    <property type="evidence" value="ECO:0007669"/>
    <property type="project" value="UniProtKB-KW"/>
</dbReference>
<dbReference type="InterPro" id="IPR009056">
    <property type="entry name" value="Cyt_c-like_dom"/>
</dbReference>
<dbReference type="PANTHER" id="PTHR33751">
    <property type="entry name" value="CBB3-TYPE CYTOCHROME C OXIDASE SUBUNIT FIXP"/>
    <property type="match status" value="1"/>
</dbReference>
<evidence type="ECO:0000256" key="19">
    <source>
        <dbReference type="PIRNR" id="PIRNR000006"/>
    </source>
</evidence>
<feature type="binding site" description="axial binding residue" evidence="20">
    <location>
        <position position="127"/>
    </location>
    <ligand>
        <name>heme c</name>
        <dbReference type="ChEBI" id="CHEBI:61717"/>
        <label>1</label>
    </ligand>
    <ligandPart>
        <name>Fe</name>
        <dbReference type="ChEBI" id="CHEBI:18248"/>
    </ligandPart>
</feature>
<evidence type="ECO:0000256" key="21">
    <source>
        <dbReference type="PIRSR" id="PIRSR000006-2"/>
    </source>
</evidence>
<evidence type="ECO:0000256" key="16">
    <source>
        <dbReference type="ARBA" id="ARBA00023004"/>
    </source>
</evidence>
<evidence type="ECO:0000256" key="13">
    <source>
        <dbReference type="ARBA" id="ARBA00022982"/>
    </source>
</evidence>
<evidence type="ECO:0000256" key="17">
    <source>
        <dbReference type="ARBA" id="ARBA00023065"/>
    </source>
</evidence>
<proteinExistence type="inferred from homology"/>
<feature type="binding site" description="covalent" evidence="21">
    <location>
        <position position="126"/>
    </location>
    <ligand>
        <name>heme c</name>
        <dbReference type="ChEBI" id="CHEBI:61717"/>
        <label>1</label>
    </ligand>
</feature>
<dbReference type="GO" id="GO:0009055">
    <property type="term" value="F:electron transfer activity"/>
    <property type="evidence" value="ECO:0007669"/>
    <property type="project" value="InterPro"/>
</dbReference>
<evidence type="ECO:0000256" key="10">
    <source>
        <dbReference type="ARBA" id="ARBA00022723"/>
    </source>
</evidence>
<keyword evidence="8 19" id="KW-0679">Respiratory chain</keyword>
<dbReference type="PRINTS" id="PR00605">
    <property type="entry name" value="CYTCHROMECIC"/>
</dbReference>
<name>A0A512HAN4_9PROT</name>
<organism evidence="24 25">
    <name type="scientific">Pararhodospirillum oryzae</name>
    <dbReference type="NCBI Taxonomy" id="478448"/>
    <lineage>
        <taxon>Bacteria</taxon>
        <taxon>Pseudomonadati</taxon>
        <taxon>Pseudomonadota</taxon>
        <taxon>Alphaproteobacteria</taxon>
        <taxon>Rhodospirillales</taxon>
        <taxon>Rhodospirillaceae</taxon>
        <taxon>Pararhodospirillum</taxon>
    </lineage>
</organism>
<evidence type="ECO:0000256" key="20">
    <source>
        <dbReference type="PIRSR" id="PIRSR000006-1"/>
    </source>
</evidence>
<keyword evidence="17 19" id="KW-0406">Ion transport</keyword>
<dbReference type="NCBIfam" id="TIGR00782">
    <property type="entry name" value="ccoP"/>
    <property type="match status" value="1"/>
</dbReference>
<comment type="pathway">
    <text evidence="2 19">Energy metabolism; oxidative phosphorylation.</text>
</comment>
<comment type="subunit">
    <text evidence="19">Component of the cbb3-type cytochrome c oxidase.</text>
</comment>
<evidence type="ECO:0000313" key="24">
    <source>
        <dbReference type="EMBL" id="GEO82450.1"/>
    </source>
</evidence>
<evidence type="ECO:0000256" key="3">
    <source>
        <dbReference type="ARBA" id="ARBA00006113"/>
    </source>
</evidence>
<keyword evidence="16 19" id="KW-0408">Iron</keyword>
<protein>
    <recommendedName>
        <fullName evidence="19">Cbb3-type cytochrome c oxidase subunit</fullName>
    </recommendedName>
</protein>
<comment type="cofactor">
    <cofactor evidence="19 21">
        <name>heme c</name>
        <dbReference type="ChEBI" id="CHEBI:61717"/>
    </cofactor>
    <text evidence="19 21">Binds 2 heme C groups per subunit.</text>
</comment>
<dbReference type="Proteomes" id="UP000321567">
    <property type="component" value="Unassembled WGS sequence"/>
</dbReference>